<sequence>MEVTFIKRLLAAIVAAIIFAVIYSSISYVPQSQREYNTYYFGFFETAFFVILYAGPVFLMVGIPCSILIDKLSELGNLHSKKNKYIKRLIFYSIAGLLVGTVFPLILMPGDNSLSILFWYSLIGFAASTIYYHVLLLITSNNLFKSK</sequence>
<evidence type="ECO:0000313" key="2">
    <source>
        <dbReference type="EMBL" id="EGQ21669.1"/>
    </source>
</evidence>
<name>F9DWN4_9BACL</name>
<evidence type="ECO:0000256" key="1">
    <source>
        <dbReference type="SAM" id="Phobius"/>
    </source>
</evidence>
<dbReference type="AlphaFoldDB" id="F9DWN4"/>
<reference evidence="2 3" key="1">
    <citation type="submission" date="2011-04" db="EMBL/GenBank/DDBJ databases">
        <authorList>
            <person name="Muzny D."/>
            <person name="Qin X."/>
            <person name="Deng J."/>
            <person name="Jiang H."/>
            <person name="Liu Y."/>
            <person name="Qu J."/>
            <person name="Song X.-Z."/>
            <person name="Zhang L."/>
            <person name="Thornton R."/>
            <person name="Coyle M."/>
            <person name="Francisco L."/>
            <person name="Jackson L."/>
            <person name="Javaid M."/>
            <person name="Korchina V."/>
            <person name="Kovar C."/>
            <person name="Mata R."/>
            <person name="Mathew T."/>
            <person name="Ngo R."/>
            <person name="Nguyen L."/>
            <person name="Nguyen N."/>
            <person name="Okwuonu G."/>
            <person name="Ongeri F."/>
            <person name="Pham C."/>
            <person name="Simmons D."/>
            <person name="Wilczek-Boney K."/>
            <person name="Hale W."/>
            <person name="Jakkamsetti A."/>
            <person name="Pham P."/>
            <person name="Ruth R."/>
            <person name="San Lucas F."/>
            <person name="Warren J."/>
            <person name="Zhang J."/>
            <person name="Zhao Z."/>
            <person name="Zhou C."/>
            <person name="Zhu D."/>
            <person name="Lee S."/>
            <person name="Bess C."/>
            <person name="Blankenburg K."/>
            <person name="Forbes L."/>
            <person name="Fu Q."/>
            <person name="Gubbala S."/>
            <person name="Hirani K."/>
            <person name="Jayaseelan J.C."/>
            <person name="Lara F."/>
            <person name="Munidasa M."/>
            <person name="Palculict T."/>
            <person name="Patil S."/>
            <person name="Pu L.-L."/>
            <person name="Saada N."/>
            <person name="Tang L."/>
            <person name="Weissenberger G."/>
            <person name="Zhu Y."/>
            <person name="Hemphill L."/>
            <person name="Shang Y."/>
            <person name="Youmans B."/>
            <person name="Ayvaz T."/>
            <person name="Ross M."/>
            <person name="Santibanez J."/>
            <person name="Aqrawi P."/>
            <person name="Gross S."/>
            <person name="Joshi V."/>
            <person name="Fowler G."/>
            <person name="Nazareth L."/>
            <person name="Reid J."/>
            <person name="Worley K."/>
            <person name="Petrosino J."/>
            <person name="Highlander S."/>
            <person name="Gibbs R."/>
        </authorList>
    </citation>
    <scope>NUCLEOTIDE SEQUENCE [LARGE SCALE GENOMIC DNA]</scope>
    <source>
        <strain evidence="2 3">2681</strain>
    </source>
</reference>
<keyword evidence="1" id="KW-0812">Transmembrane</keyword>
<dbReference type="Proteomes" id="UP000005316">
    <property type="component" value="Unassembled WGS sequence"/>
</dbReference>
<dbReference type="STRING" id="759851.SAMN04244570_2960"/>
<feature type="transmembrane region" description="Helical" evidence="1">
    <location>
        <begin position="46"/>
        <end position="69"/>
    </location>
</feature>
<feature type="transmembrane region" description="Helical" evidence="1">
    <location>
        <begin position="116"/>
        <end position="138"/>
    </location>
</feature>
<feature type="transmembrane region" description="Helical" evidence="1">
    <location>
        <begin position="89"/>
        <end position="110"/>
    </location>
</feature>
<evidence type="ECO:0000313" key="3">
    <source>
        <dbReference type="Proteomes" id="UP000005316"/>
    </source>
</evidence>
<accession>F9DWN4</accession>
<organism evidence="2 3">
    <name type="scientific">Sporosarcina newyorkensis 2681</name>
    <dbReference type="NCBI Taxonomy" id="1027292"/>
    <lineage>
        <taxon>Bacteria</taxon>
        <taxon>Bacillati</taxon>
        <taxon>Bacillota</taxon>
        <taxon>Bacilli</taxon>
        <taxon>Bacillales</taxon>
        <taxon>Caryophanaceae</taxon>
        <taxon>Sporosarcina</taxon>
    </lineage>
</organism>
<protein>
    <submittedName>
        <fullName evidence="2">Uncharacterized protein</fullName>
    </submittedName>
</protein>
<dbReference type="EMBL" id="AFPZ01000100">
    <property type="protein sequence ID" value="EGQ21669.1"/>
    <property type="molecule type" value="Genomic_DNA"/>
</dbReference>
<gene>
    <name evidence="2" type="ORF">HMPREF9372_3215</name>
</gene>
<feature type="transmembrane region" description="Helical" evidence="1">
    <location>
        <begin position="9"/>
        <end position="26"/>
    </location>
</feature>
<keyword evidence="1" id="KW-0472">Membrane</keyword>
<dbReference type="HOGENOM" id="CLU_148055_0_0_9"/>
<keyword evidence="1" id="KW-1133">Transmembrane helix</keyword>
<proteinExistence type="predicted"/>
<dbReference type="eggNOG" id="ENOG503377C">
    <property type="taxonomic scope" value="Bacteria"/>
</dbReference>
<comment type="caution">
    <text evidence="2">The sequence shown here is derived from an EMBL/GenBank/DDBJ whole genome shotgun (WGS) entry which is preliminary data.</text>
</comment>